<evidence type="ECO:0000313" key="2">
    <source>
        <dbReference type="EMBL" id="RCI14675.1"/>
    </source>
</evidence>
<sequence>MLSSTASTLEAIKKKCNAALRVTFALIIEEIFTIKAETFATFGAFSYADLIDNTKKDAFSANLSRSGTKTQDRGRGRGRGGRGRGRGGRGSQGGRPSSSSPSIIIGPNGRRDFELLVLSLREAINLKGSKADFAIMHERLAHAGKEKVIQACRKAGIVIEKSTAKGFLCKACQFAKADTIISRDSLARPTRFLDIVFWDMIEHNPPGYSGARYSLHGINAFTRFHWIISAITKGLYGIRYEAKRKDRKIREDSSSSLEGPPLIRARDIRFVNRARLSAIIEDPSIEFKARFNPLVCVDRITALKASLIRRDLGHGAYKTLEEIRPSQFSCIESCEEIERLDLELCLYRYADSSLLVLYIDNILLAAPIKAQINEKAAILNALYEVKHLEFLRLEFKRNRKAKTIRVY</sequence>
<accession>A0A367LJR1</accession>
<reference evidence="2 3" key="1">
    <citation type="journal article" date="2015" name="BMC Genomics">
        <title>Insights from the genome of Ophiocordyceps polyrhachis-furcata to pathogenicity and host specificity in insect fungi.</title>
        <authorList>
            <person name="Wichadakul D."/>
            <person name="Kobmoo N."/>
            <person name="Ingsriswang S."/>
            <person name="Tangphatsornruang S."/>
            <person name="Chantasingh D."/>
            <person name="Luangsa-ard J.J."/>
            <person name="Eurwilaichitr L."/>
        </authorList>
    </citation>
    <scope>NUCLEOTIDE SEQUENCE [LARGE SCALE GENOMIC DNA]</scope>
    <source>
        <strain evidence="2 3">BCC 54312</strain>
    </source>
</reference>
<gene>
    <name evidence="2" type="ORF">L249_6432</name>
</gene>
<organism evidence="2 3">
    <name type="scientific">Ophiocordyceps polyrhachis-furcata BCC 54312</name>
    <dbReference type="NCBI Taxonomy" id="1330021"/>
    <lineage>
        <taxon>Eukaryota</taxon>
        <taxon>Fungi</taxon>
        <taxon>Dikarya</taxon>
        <taxon>Ascomycota</taxon>
        <taxon>Pezizomycotina</taxon>
        <taxon>Sordariomycetes</taxon>
        <taxon>Hypocreomycetidae</taxon>
        <taxon>Hypocreales</taxon>
        <taxon>Ophiocordycipitaceae</taxon>
        <taxon>Ophiocordyceps</taxon>
    </lineage>
</organism>
<evidence type="ECO:0008006" key="4">
    <source>
        <dbReference type="Google" id="ProtNLM"/>
    </source>
</evidence>
<feature type="region of interest" description="Disordered" evidence="1">
    <location>
        <begin position="62"/>
        <end position="106"/>
    </location>
</feature>
<proteinExistence type="predicted"/>
<comment type="caution">
    <text evidence="2">The sequence shown here is derived from an EMBL/GenBank/DDBJ whole genome shotgun (WGS) entry which is preliminary data.</text>
</comment>
<dbReference type="EMBL" id="LKCN02000003">
    <property type="protein sequence ID" value="RCI14675.1"/>
    <property type="molecule type" value="Genomic_DNA"/>
</dbReference>
<evidence type="ECO:0000256" key="1">
    <source>
        <dbReference type="SAM" id="MobiDB-lite"/>
    </source>
</evidence>
<dbReference type="STRING" id="1330021.A0A367LJR1"/>
<feature type="compositionally biased region" description="Basic residues" evidence="1">
    <location>
        <begin position="76"/>
        <end position="87"/>
    </location>
</feature>
<name>A0A367LJR1_9HYPO</name>
<evidence type="ECO:0000313" key="3">
    <source>
        <dbReference type="Proteomes" id="UP000253664"/>
    </source>
</evidence>
<dbReference type="AlphaFoldDB" id="A0A367LJR1"/>
<feature type="compositionally biased region" description="Low complexity" evidence="1">
    <location>
        <begin position="94"/>
        <end position="106"/>
    </location>
</feature>
<protein>
    <recommendedName>
        <fullName evidence="4">GAG-pre-integrase domain-containing protein</fullName>
    </recommendedName>
</protein>
<dbReference type="OrthoDB" id="4960422at2759"/>
<keyword evidence="3" id="KW-1185">Reference proteome</keyword>
<dbReference type="Proteomes" id="UP000253664">
    <property type="component" value="Unassembled WGS sequence"/>
</dbReference>